<evidence type="ECO:0008006" key="3">
    <source>
        <dbReference type="Google" id="ProtNLM"/>
    </source>
</evidence>
<evidence type="ECO:0000313" key="2">
    <source>
        <dbReference type="Proteomes" id="UP001642487"/>
    </source>
</evidence>
<protein>
    <recommendedName>
        <fullName evidence="3">Maturase K</fullName>
    </recommendedName>
</protein>
<organism evidence="1 2">
    <name type="scientific">Citrullus colocynthis</name>
    <name type="common">colocynth</name>
    <dbReference type="NCBI Taxonomy" id="252529"/>
    <lineage>
        <taxon>Eukaryota</taxon>
        <taxon>Viridiplantae</taxon>
        <taxon>Streptophyta</taxon>
        <taxon>Embryophyta</taxon>
        <taxon>Tracheophyta</taxon>
        <taxon>Spermatophyta</taxon>
        <taxon>Magnoliopsida</taxon>
        <taxon>eudicotyledons</taxon>
        <taxon>Gunneridae</taxon>
        <taxon>Pentapetalae</taxon>
        <taxon>rosids</taxon>
        <taxon>fabids</taxon>
        <taxon>Cucurbitales</taxon>
        <taxon>Cucurbitaceae</taxon>
        <taxon>Benincaseae</taxon>
        <taxon>Citrullus</taxon>
    </lineage>
</organism>
<sequence>MSIGYRSVPLPNWFFFPTLMDKWNNNTGEVEAASSKFQAVPLATFDGPLLLIYGTFEEYWNLRIYLCRHYFSLLKEFCRFCFENTFLKRKISYRLLGEGCETEPTRVLNMATSSRFGCLKGLLFSSPRYGVSKPENFPIQHLFDVGRQQPAYFSLHFRLTITTITPIVRLRVPVIVVGSLFNASKLHYDTLRF</sequence>
<accession>A0ABP0ZD93</accession>
<name>A0ABP0ZD93_9ROSI</name>
<evidence type="ECO:0000313" key="1">
    <source>
        <dbReference type="EMBL" id="CAK9329725.1"/>
    </source>
</evidence>
<dbReference type="EMBL" id="OZ021743">
    <property type="protein sequence ID" value="CAK9329725.1"/>
    <property type="molecule type" value="Genomic_DNA"/>
</dbReference>
<gene>
    <name evidence="1" type="ORF">CITCOLO1_LOCUS22203</name>
</gene>
<dbReference type="Proteomes" id="UP001642487">
    <property type="component" value="Chromosome 9"/>
</dbReference>
<reference evidence="1 2" key="1">
    <citation type="submission" date="2024-03" db="EMBL/GenBank/DDBJ databases">
        <authorList>
            <person name="Gkanogiannis A."/>
            <person name="Becerra Lopez-Lavalle L."/>
        </authorList>
    </citation>
    <scope>NUCLEOTIDE SEQUENCE [LARGE SCALE GENOMIC DNA]</scope>
</reference>
<keyword evidence="2" id="KW-1185">Reference proteome</keyword>
<proteinExistence type="predicted"/>